<dbReference type="Gene3D" id="3.40.390.10">
    <property type="entry name" value="Collagenase (Catalytic Domain)"/>
    <property type="match status" value="1"/>
</dbReference>
<feature type="compositionally biased region" description="Low complexity" evidence="1">
    <location>
        <begin position="1"/>
        <end position="12"/>
    </location>
</feature>
<name>A0ABM7YA56_9PROT</name>
<reference evidence="3 4" key="1">
    <citation type="journal article" date="2016" name="Microbes Environ.">
        <title>Phylogenetically diverse aerobic anoxygenic phototrophic bacteria isolated from epilithic biofilms in Tama river, Japan.</title>
        <authorList>
            <person name="Hirose S."/>
            <person name="Matsuura K."/>
            <person name="Haruta S."/>
        </authorList>
    </citation>
    <scope>NUCLEOTIDE SEQUENCE [LARGE SCALE GENOMIC DNA]</scope>
    <source>
        <strain evidence="3 4">S08</strain>
    </source>
</reference>
<dbReference type="InterPro" id="IPR024079">
    <property type="entry name" value="MetalloPept_cat_dom_sf"/>
</dbReference>
<evidence type="ECO:0000313" key="3">
    <source>
        <dbReference type="EMBL" id="BDG74939.1"/>
    </source>
</evidence>
<sequence>MFVLPAAAQAPLPDAPPPTVTLPTDKPPALEPNRQVLVVEAPRDKPPPLERGPADIAGPACDAQHHQPLIEEALATARTRIQDAIRLVRDEPDHPHVRRWFGDAPRKTIRITLELTAARLQDMTGVEIRCNDPPGCPGGRFAYANERSMVMGLCPPFFRARMEGTDSRWGILIHEASHLAANTRDHAYRPTGALTLAKESPARAAENADNYEYFVETLPR</sequence>
<accession>A0ABM7YA56</accession>
<organism evidence="3 4">
    <name type="scientific">Roseomonas fluvialis</name>
    <dbReference type="NCBI Taxonomy" id="1750527"/>
    <lineage>
        <taxon>Bacteria</taxon>
        <taxon>Pseudomonadati</taxon>
        <taxon>Pseudomonadota</taxon>
        <taxon>Alphaproteobacteria</taxon>
        <taxon>Acetobacterales</taxon>
        <taxon>Roseomonadaceae</taxon>
        <taxon>Roseomonas</taxon>
    </lineage>
</organism>
<feature type="compositionally biased region" description="Pro residues" evidence="1">
    <location>
        <begin position="13"/>
        <end position="30"/>
    </location>
</feature>
<proteinExistence type="predicted"/>
<feature type="domain" description="Lysine-specific metallo-endopeptidase" evidence="2">
    <location>
        <begin position="85"/>
        <end position="216"/>
    </location>
</feature>
<dbReference type="SMART" id="SM01351">
    <property type="entry name" value="Aspzincin_M35"/>
    <property type="match status" value="1"/>
</dbReference>
<keyword evidence="4" id="KW-1185">Reference proteome</keyword>
<evidence type="ECO:0000259" key="2">
    <source>
        <dbReference type="SMART" id="SM01351"/>
    </source>
</evidence>
<evidence type="ECO:0000313" key="4">
    <source>
        <dbReference type="Proteomes" id="UP000831327"/>
    </source>
</evidence>
<gene>
    <name evidence="3" type="ORF">Rmf_48680</name>
</gene>
<dbReference type="InterPro" id="IPR029463">
    <property type="entry name" value="Lys_MEP"/>
</dbReference>
<dbReference type="EMBL" id="AP025637">
    <property type="protein sequence ID" value="BDG74939.1"/>
    <property type="molecule type" value="Genomic_DNA"/>
</dbReference>
<dbReference type="Proteomes" id="UP000831327">
    <property type="component" value="Chromosome"/>
</dbReference>
<evidence type="ECO:0000256" key="1">
    <source>
        <dbReference type="SAM" id="MobiDB-lite"/>
    </source>
</evidence>
<feature type="region of interest" description="Disordered" evidence="1">
    <location>
        <begin position="1"/>
        <end position="31"/>
    </location>
</feature>
<dbReference type="SUPFAM" id="SSF55486">
    <property type="entry name" value="Metalloproteases ('zincins'), catalytic domain"/>
    <property type="match status" value="1"/>
</dbReference>
<dbReference type="Pfam" id="PF14521">
    <property type="entry name" value="Aspzincin_M35"/>
    <property type="match status" value="1"/>
</dbReference>
<protein>
    <recommendedName>
        <fullName evidence="2">Lysine-specific metallo-endopeptidase domain-containing protein</fullName>
    </recommendedName>
</protein>